<name>A0AAT9LA36_9FIRM</name>
<dbReference type="PANTHER" id="PTHR43235:SF1">
    <property type="entry name" value="GLUTAMINE AMIDOTRANSFERASE PB2B2.05-RELATED"/>
    <property type="match status" value="1"/>
</dbReference>
<dbReference type="CDD" id="cd01745">
    <property type="entry name" value="GATase1_2"/>
    <property type="match status" value="1"/>
</dbReference>
<dbReference type="SUPFAM" id="SSF52317">
    <property type="entry name" value="Class I glutamine amidotransferase-like"/>
    <property type="match status" value="1"/>
</dbReference>
<dbReference type="PANTHER" id="PTHR43235">
    <property type="entry name" value="GLUTAMINE AMIDOTRANSFERASE PB2B2.05-RELATED"/>
    <property type="match status" value="1"/>
</dbReference>
<dbReference type="GO" id="GO:0006598">
    <property type="term" value="P:polyamine catabolic process"/>
    <property type="evidence" value="ECO:0007669"/>
    <property type="project" value="TreeGrafter"/>
</dbReference>
<sequence length="238" mass="26381">MRPVIGITASYDDEKHASTLPHTYVDSILEAGGNPVLIPIVSREVADETLSMIDGILFPGGVDVDPRLYDERPSVHLGRINPLLDQLEIYVARRALKMDLPILGICRGCQVVTVAAGGTLVQDIPTQVGGAQKHFQNAPRWYGTHEVILEENSFVSRLFGTRRLVVNSFHHQAIKNPGDGFTVTGRALDGVAEAAEARKGFKLLLQWHPEAMWKNERLFLEPFKALVEAANERNKGRR</sequence>
<reference evidence="1" key="1">
    <citation type="submission" date="2020-10" db="EMBL/GenBank/DDBJ databases">
        <authorList>
            <person name="Kadnikov V."/>
            <person name="Beletsky A.V."/>
            <person name="Mardanov A.V."/>
            <person name="Karnachuk O.V."/>
            <person name="Ravin N.V."/>
        </authorList>
    </citation>
    <scope>NUCLEOTIDE SEQUENCE</scope>
    <source>
        <strain evidence="1">Bu02</strain>
    </source>
</reference>
<dbReference type="GO" id="GO:0005829">
    <property type="term" value="C:cytosol"/>
    <property type="evidence" value="ECO:0007669"/>
    <property type="project" value="TreeGrafter"/>
</dbReference>
<dbReference type="InterPro" id="IPR029062">
    <property type="entry name" value="Class_I_gatase-like"/>
</dbReference>
<dbReference type="InterPro" id="IPR044668">
    <property type="entry name" value="PuuD-like"/>
</dbReference>
<dbReference type="GO" id="GO:0033969">
    <property type="term" value="F:gamma-glutamyl-gamma-aminobutyrate hydrolase activity"/>
    <property type="evidence" value="ECO:0007669"/>
    <property type="project" value="TreeGrafter"/>
</dbReference>
<dbReference type="Gene3D" id="3.40.50.880">
    <property type="match status" value="1"/>
</dbReference>
<dbReference type="InterPro" id="IPR011697">
    <property type="entry name" value="Peptidase_C26"/>
</dbReference>
<keyword evidence="1" id="KW-0378">Hydrolase</keyword>
<evidence type="ECO:0000313" key="1">
    <source>
        <dbReference type="EMBL" id="QUL97985.1"/>
    </source>
</evidence>
<accession>A0AAT9LA36</accession>
<dbReference type="AlphaFoldDB" id="A0AAT9LA36"/>
<proteinExistence type="predicted"/>
<organism evidence="1">
    <name type="scientific">Candidatus Fermentithermobacillus carboniphilus</name>
    <dbReference type="NCBI Taxonomy" id="3085328"/>
    <lineage>
        <taxon>Bacteria</taxon>
        <taxon>Bacillati</taxon>
        <taxon>Bacillota</taxon>
        <taxon>Candidatus Fermentithermobacillia</taxon>
        <taxon>Candidatus Fermentithermobacillales</taxon>
        <taxon>Candidatus Fermentithermobacillaceae</taxon>
        <taxon>Candidatus Fermentithermobacillus</taxon>
    </lineage>
</organism>
<dbReference type="KEGG" id="fcz:IMF26_07880"/>
<protein>
    <submittedName>
        <fullName evidence="1">Gamma-glutamyl-gamma-aminobutyrate hydrolase family protein</fullName>
    </submittedName>
</protein>
<dbReference type="PROSITE" id="PS51273">
    <property type="entry name" value="GATASE_TYPE_1"/>
    <property type="match status" value="1"/>
</dbReference>
<dbReference type="EMBL" id="CP062796">
    <property type="protein sequence ID" value="QUL97985.1"/>
    <property type="molecule type" value="Genomic_DNA"/>
</dbReference>
<dbReference type="Pfam" id="PF07722">
    <property type="entry name" value="Peptidase_C26"/>
    <property type="match status" value="1"/>
</dbReference>
<gene>
    <name evidence="1" type="ORF">IMF26_07880</name>
</gene>
<reference evidence="1" key="2">
    <citation type="journal article" date="2023" name="Biology">
        <title>Prokaryotic Life Associated with Coal-Fire Gas Vents Revealed by Metagenomics.</title>
        <authorList>
            <person name="Kadnikov V.V."/>
            <person name="Mardanov A.V."/>
            <person name="Beletsky A.V."/>
            <person name="Karnachuk O.V."/>
            <person name="Ravin N.V."/>
        </authorList>
    </citation>
    <scope>NUCLEOTIDE SEQUENCE</scope>
    <source>
        <strain evidence="1">Bu02</strain>
    </source>
</reference>